<comment type="catalytic activity">
    <reaction evidence="6">
        <text>hydrogencarbonate + H(+) = CO2 + H2O</text>
        <dbReference type="Rhea" id="RHEA:10748"/>
        <dbReference type="ChEBI" id="CHEBI:15377"/>
        <dbReference type="ChEBI" id="CHEBI:15378"/>
        <dbReference type="ChEBI" id="CHEBI:16526"/>
        <dbReference type="ChEBI" id="CHEBI:17544"/>
        <dbReference type="EC" id="4.2.1.1"/>
    </reaction>
</comment>
<feature type="binding site" evidence="7">
    <location>
        <position position="81"/>
    </location>
    <ligand>
        <name>Zn(2+)</name>
        <dbReference type="ChEBI" id="CHEBI:29105"/>
    </ligand>
</feature>
<reference evidence="8" key="1">
    <citation type="submission" date="2022-09" db="EMBL/GenBank/DDBJ databases">
        <title>Rhodovastum sp. nov. RN2-1 isolated from soil in Seongnam, South Korea.</title>
        <authorList>
            <person name="Le N.T."/>
        </authorList>
    </citation>
    <scope>NUCLEOTIDE SEQUENCE</scope>
    <source>
        <strain evidence="8">RN2-1</strain>
    </source>
</reference>
<evidence type="ECO:0000256" key="7">
    <source>
        <dbReference type="PIRSR" id="PIRSR601765-1"/>
    </source>
</evidence>
<evidence type="ECO:0000256" key="3">
    <source>
        <dbReference type="ARBA" id="ARBA00022723"/>
    </source>
</evidence>
<keyword evidence="9" id="KW-1185">Reference proteome</keyword>
<dbReference type="InterPro" id="IPR001765">
    <property type="entry name" value="Carbonic_anhydrase"/>
</dbReference>
<feature type="binding site" evidence="7">
    <location>
        <position position="132"/>
    </location>
    <ligand>
        <name>Zn(2+)</name>
        <dbReference type="ChEBI" id="CHEBI:29105"/>
    </ligand>
</feature>
<comment type="similarity">
    <text evidence="1">Belongs to the beta-class carbonic anhydrase family.</text>
</comment>
<feature type="binding site" evidence="7">
    <location>
        <position position="79"/>
    </location>
    <ligand>
        <name>Zn(2+)</name>
        <dbReference type="ChEBI" id="CHEBI:29105"/>
    </ligand>
</feature>
<gene>
    <name evidence="8" type="ORF">OL599_17415</name>
</gene>
<dbReference type="Gene3D" id="3.40.1050.10">
    <property type="entry name" value="Carbonic anhydrase"/>
    <property type="match status" value="1"/>
</dbReference>
<keyword evidence="4 7" id="KW-0862">Zinc</keyword>
<dbReference type="InterPro" id="IPR036874">
    <property type="entry name" value="Carbonic_anhydrase_sf"/>
</dbReference>
<dbReference type="GO" id="GO:0004089">
    <property type="term" value="F:carbonate dehydratase activity"/>
    <property type="evidence" value="ECO:0007669"/>
    <property type="project" value="UniProtKB-EC"/>
</dbReference>
<organism evidence="8 9">
    <name type="scientific">Limobrevibacterium gyesilva</name>
    <dbReference type="NCBI Taxonomy" id="2991712"/>
    <lineage>
        <taxon>Bacteria</taxon>
        <taxon>Pseudomonadati</taxon>
        <taxon>Pseudomonadota</taxon>
        <taxon>Alphaproteobacteria</taxon>
        <taxon>Acetobacterales</taxon>
        <taxon>Acetobacteraceae</taxon>
        <taxon>Limobrevibacterium</taxon>
    </lineage>
</organism>
<keyword evidence="5" id="KW-0456">Lyase</keyword>
<dbReference type="PANTHER" id="PTHR11002">
    <property type="entry name" value="CARBONIC ANHYDRASE"/>
    <property type="match status" value="1"/>
</dbReference>
<dbReference type="GO" id="GO:0008270">
    <property type="term" value="F:zinc ion binding"/>
    <property type="evidence" value="ECO:0007669"/>
    <property type="project" value="InterPro"/>
</dbReference>
<proteinExistence type="inferred from homology"/>
<evidence type="ECO:0000256" key="1">
    <source>
        <dbReference type="ARBA" id="ARBA00006217"/>
    </source>
</evidence>
<evidence type="ECO:0000313" key="8">
    <source>
        <dbReference type="EMBL" id="MCW3476351.1"/>
    </source>
</evidence>
<comment type="cofactor">
    <cofactor evidence="7">
        <name>Zn(2+)</name>
        <dbReference type="ChEBI" id="CHEBI:29105"/>
    </cofactor>
    <text evidence="7">Binds 1 zinc ion per subunit.</text>
</comment>
<dbReference type="Pfam" id="PF00484">
    <property type="entry name" value="Pro_CA"/>
    <property type="match status" value="1"/>
</dbReference>
<protein>
    <recommendedName>
        <fullName evidence="2">carbonic anhydrase</fullName>
        <ecNumber evidence="2">4.2.1.1</ecNumber>
    </recommendedName>
</protein>
<evidence type="ECO:0000256" key="2">
    <source>
        <dbReference type="ARBA" id="ARBA00012925"/>
    </source>
</evidence>
<dbReference type="SUPFAM" id="SSF53056">
    <property type="entry name" value="beta-carbonic anhydrase, cab"/>
    <property type="match status" value="1"/>
</dbReference>
<feature type="binding site" evidence="7">
    <location>
        <position position="135"/>
    </location>
    <ligand>
        <name>Zn(2+)</name>
        <dbReference type="ChEBI" id="CHEBI:29105"/>
    </ligand>
</feature>
<accession>A0AA41YPJ1</accession>
<dbReference type="EMBL" id="JAPDNT010000018">
    <property type="protein sequence ID" value="MCW3476351.1"/>
    <property type="molecule type" value="Genomic_DNA"/>
</dbReference>
<dbReference type="AlphaFoldDB" id="A0AA41YPJ1"/>
<dbReference type="SMART" id="SM00947">
    <property type="entry name" value="Pro_CA"/>
    <property type="match status" value="1"/>
</dbReference>
<dbReference type="CDD" id="cd03378">
    <property type="entry name" value="beta_CA_cladeC"/>
    <property type="match status" value="1"/>
</dbReference>
<dbReference type="Proteomes" id="UP001165679">
    <property type="component" value="Unassembled WGS sequence"/>
</dbReference>
<sequence length="217" mass="22623">MARRAVLRAVAGGGLLAGFGSRGAARAQTTLSPEAALAGLMDGNRRFVEKRMASFQEDLDILKQKTAEKQEPFAAVLSCADSRVPVELVFDQSIGQVFVARVAGNIASAEIIASLEYGAAVLGTRAIVVMGHGGCGAVKAAIDAKPVPGQISTLYRSLRPAVDRAGGDLTEAVKANARIQAALLRDSSPVIAEMVKQGRLTVVASYYDLATGRVTLV</sequence>
<dbReference type="RefSeq" id="WP_264715131.1">
    <property type="nucleotide sequence ID" value="NZ_JAPDNT010000018.1"/>
</dbReference>
<evidence type="ECO:0000256" key="6">
    <source>
        <dbReference type="ARBA" id="ARBA00048348"/>
    </source>
</evidence>
<keyword evidence="3 7" id="KW-0479">Metal-binding</keyword>
<dbReference type="PANTHER" id="PTHR11002:SF76">
    <property type="entry name" value="CARBONIC ANHYDRASE"/>
    <property type="match status" value="1"/>
</dbReference>
<dbReference type="EC" id="4.2.1.1" evidence="2"/>
<evidence type="ECO:0000313" key="9">
    <source>
        <dbReference type="Proteomes" id="UP001165679"/>
    </source>
</evidence>
<name>A0AA41YPJ1_9PROT</name>
<evidence type="ECO:0000256" key="5">
    <source>
        <dbReference type="ARBA" id="ARBA00023239"/>
    </source>
</evidence>
<evidence type="ECO:0000256" key="4">
    <source>
        <dbReference type="ARBA" id="ARBA00022833"/>
    </source>
</evidence>
<comment type="caution">
    <text evidence="8">The sequence shown here is derived from an EMBL/GenBank/DDBJ whole genome shotgun (WGS) entry which is preliminary data.</text>
</comment>
<reference evidence="8" key="2">
    <citation type="submission" date="2022-10" db="EMBL/GenBank/DDBJ databases">
        <authorList>
            <person name="Trinh H.N."/>
        </authorList>
    </citation>
    <scope>NUCLEOTIDE SEQUENCE</scope>
    <source>
        <strain evidence="8">RN2-1</strain>
    </source>
</reference>